<name>A0AAD4F7N6_9PEZI</name>
<proteinExistence type="predicted"/>
<reference evidence="1" key="1">
    <citation type="submission" date="2023-02" db="EMBL/GenBank/DDBJ databases">
        <authorList>
            <person name="Palmer J.M."/>
        </authorList>
    </citation>
    <scope>NUCLEOTIDE SEQUENCE</scope>
    <source>
        <strain evidence="1">FW57</strain>
    </source>
</reference>
<dbReference type="Proteomes" id="UP001197093">
    <property type="component" value="Unassembled WGS sequence"/>
</dbReference>
<dbReference type="SUPFAM" id="SSF51101">
    <property type="entry name" value="Mannose-binding lectins"/>
    <property type="match status" value="1"/>
</dbReference>
<dbReference type="AlphaFoldDB" id="A0AAD4F7N6"/>
<gene>
    <name evidence="1" type="ORF">NEMBOFW57_004289</name>
</gene>
<organism evidence="1 2">
    <name type="scientific">Staphylotrichum longicolle</name>
    <dbReference type="NCBI Taxonomy" id="669026"/>
    <lineage>
        <taxon>Eukaryota</taxon>
        <taxon>Fungi</taxon>
        <taxon>Dikarya</taxon>
        <taxon>Ascomycota</taxon>
        <taxon>Pezizomycotina</taxon>
        <taxon>Sordariomycetes</taxon>
        <taxon>Sordariomycetidae</taxon>
        <taxon>Sordariales</taxon>
        <taxon>Chaetomiaceae</taxon>
        <taxon>Staphylotrichum</taxon>
    </lineage>
</organism>
<dbReference type="EMBL" id="JAHCVI010000001">
    <property type="protein sequence ID" value="KAG7294219.1"/>
    <property type="molecule type" value="Genomic_DNA"/>
</dbReference>
<evidence type="ECO:0008006" key="3">
    <source>
        <dbReference type="Google" id="ProtNLM"/>
    </source>
</evidence>
<evidence type="ECO:0000313" key="2">
    <source>
        <dbReference type="Proteomes" id="UP001197093"/>
    </source>
</evidence>
<keyword evidence="2" id="KW-1185">Reference proteome</keyword>
<sequence>MVHLLLAPYNDSMQLGQGFNSFLHKPCIDGAVEIPESSLQTQAVKAGGAGNVSQVVSYSSRFVEKISEVVRSMNISAASSIKSGTIEVSGNSLSVDESKFAASDLNAVISVKVINRFMEGGDLHGIVSVKVLDASKKSEVEAVLKGQMNGSGNSGEFTLGEGSGMSTFNAALSQTETTVTVNWSGGGQIKPDNEDWTLDTLVKAASSFRPRVATCPQRTWAILTRYDNNRSFAAWADKHDIRVPDFNRVQQITSDLLDNFMEYKNNLSRLQAVMADPAAFKLSPYRDPVGLSVEALVNERKLLKDEMSKIGAIVDGLNKDPLQPPWIEIKNPILWACRLPVPIDAPTPGGHAGSIMVSPADKVAVMGGFSFVNDPIVNHPAPVVPPAAAAPPLDQAVKTAIENVTKSTTDMAKDIQAAPSPFAPPPPGPITTAGLAAEMSEVDRAWVNDDANKRTYAQFRFDRHVGSEGGGPFNDAVELVKPIVPVAWPQRLEVRMISWGGHNIVRYVEVAYDQLQLRHGSEGTVADSMTVHLGAGEKINRIRLGEGQETWGVEGVAFVEIHTTSGQVCRVGQEEGNQVTDYYPFDGAEGFKGWWGMSGDIIDKLAPIWGR</sequence>
<dbReference type="Gene3D" id="2.100.10.30">
    <property type="entry name" value="Jacalin-like lectin domain"/>
    <property type="match status" value="1"/>
</dbReference>
<accession>A0AAD4F7N6</accession>
<comment type="caution">
    <text evidence="1">The sequence shown here is derived from an EMBL/GenBank/DDBJ whole genome shotgun (WGS) entry which is preliminary data.</text>
</comment>
<evidence type="ECO:0000313" key="1">
    <source>
        <dbReference type="EMBL" id="KAG7294219.1"/>
    </source>
</evidence>
<protein>
    <recommendedName>
        <fullName evidence="3">Jacalin-type lectin domain-containing protein</fullName>
    </recommendedName>
</protein>
<dbReference type="InterPro" id="IPR036404">
    <property type="entry name" value="Jacalin-like_lectin_dom_sf"/>
</dbReference>